<dbReference type="Proteomes" id="UP001142055">
    <property type="component" value="Chromosome 2"/>
</dbReference>
<keyword evidence="1" id="KW-0732">Signal</keyword>
<sequence>MVHLTLLRIILIVLMIRLINGISNDVNNIEKDTKIRDKCEIEIFTRGNCFINNHSIKPQVVLSFQHNPKRRKLVKYRKSTTPIPSSSSTTTTSNDIDFGRIHELSKDPDLRQRVIAEFAERFIELMKQDYGSNLNPLLIDEIQFVKLKHWGDASIYDLKVYGLESLEPIFTKLLSDDIEISSSWRFLTTLQVANLTSQFKVDANLNQKIIIRNWNLQLLMERCQLQLSFEMDFESQLLKINSIHLKSFDNFRLHSSEPLSWPFNEVVSSIVKEEKYYIRNVIELNAQKYINLTLSRGFDLNSIVDKILRYKSDVN</sequence>
<feature type="chain" id="PRO_5040427607" evidence="1">
    <location>
        <begin position="22"/>
        <end position="315"/>
    </location>
</feature>
<comment type="caution">
    <text evidence="2">The sequence shown here is derived from an EMBL/GenBank/DDBJ whole genome shotgun (WGS) entry which is preliminary data.</text>
</comment>
<proteinExistence type="predicted"/>
<gene>
    <name evidence="2" type="ORF">RDWZM_005175</name>
</gene>
<reference evidence="2" key="1">
    <citation type="submission" date="2022-12" db="EMBL/GenBank/DDBJ databases">
        <title>Genome assemblies of Blomia tropicalis.</title>
        <authorList>
            <person name="Cui Y."/>
        </authorList>
    </citation>
    <scope>NUCLEOTIDE SEQUENCE</scope>
    <source>
        <tissue evidence="2">Adult mites</tissue>
    </source>
</reference>
<dbReference type="OMA" id="EPLSWPF"/>
<name>A0A9Q0M3I3_BLOTA</name>
<protein>
    <submittedName>
        <fullName evidence="2">Uncharacterized protein</fullName>
    </submittedName>
</protein>
<dbReference type="AlphaFoldDB" id="A0A9Q0M3I3"/>
<evidence type="ECO:0000313" key="3">
    <source>
        <dbReference type="Proteomes" id="UP001142055"/>
    </source>
</evidence>
<feature type="signal peptide" evidence="1">
    <location>
        <begin position="1"/>
        <end position="21"/>
    </location>
</feature>
<evidence type="ECO:0000256" key="1">
    <source>
        <dbReference type="SAM" id="SignalP"/>
    </source>
</evidence>
<evidence type="ECO:0000313" key="2">
    <source>
        <dbReference type="EMBL" id="KAJ6219363.1"/>
    </source>
</evidence>
<keyword evidence="3" id="KW-1185">Reference proteome</keyword>
<dbReference type="EMBL" id="JAPWDV010000002">
    <property type="protein sequence ID" value="KAJ6219363.1"/>
    <property type="molecule type" value="Genomic_DNA"/>
</dbReference>
<organism evidence="2 3">
    <name type="scientific">Blomia tropicalis</name>
    <name type="common">Mite</name>
    <dbReference type="NCBI Taxonomy" id="40697"/>
    <lineage>
        <taxon>Eukaryota</taxon>
        <taxon>Metazoa</taxon>
        <taxon>Ecdysozoa</taxon>
        <taxon>Arthropoda</taxon>
        <taxon>Chelicerata</taxon>
        <taxon>Arachnida</taxon>
        <taxon>Acari</taxon>
        <taxon>Acariformes</taxon>
        <taxon>Sarcoptiformes</taxon>
        <taxon>Astigmata</taxon>
        <taxon>Glycyphagoidea</taxon>
        <taxon>Echimyopodidae</taxon>
        <taxon>Blomia</taxon>
    </lineage>
</organism>
<accession>A0A9Q0M3I3</accession>